<dbReference type="PANTHER" id="PTHR12992:SF11">
    <property type="entry name" value="MITOCHONDRIAL COENZYME A DIPHOSPHATASE NUDT8"/>
    <property type="match status" value="1"/>
</dbReference>
<dbReference type="CDD" id="cd03426">
    <property type="entry name" value="NUDIX_CoAse_Nudt7"/>
    <property type="match status" value="1"/>
</dbReference>
<evidence type="ECO:0000256" key="4">
    <source>
        <dbReference type="ARBA" id="ARBA00022801"/>
    </source>
</evidence>
<proteinExistence type="predicted"/>
<evidence type="ECO:0000256" key="1">
    <source>
        <dbReference type="ARBA" id="ARBA00001936"/>
    </source>
</evidence>
<comment type="caution">
    <text evidence="9">The sequence shown here is derived from an EMBL/GenBank/DDBJ whole genome shotgun (WGS) entry which is preliminary data.</text>
</comment>
<sequence>MPHSTDTPPQPRLSRRPSFDPLTQPIVSVADVPPALLPSTMQLDFIRLAFGHKVPWQVEPIFADSFSSDFSHFQDTVRAAVFIPLVQRAAGLHVIFTRRASHLHDHAGQISFPGGQIDRLDRDAVATAIRETHEEIGIAPRYLEPIGTHPVYLTSTRYTMLPVIGLVLPGFTIEPNKTEVAEVFEVPLAVLMDPGMHRLHKAQLPDGGYRYYFSVTWGPYFIWGATAALIRNLYHYLAAAQASQAAP</sequence>
<reference evidence="10" key="1">
    <citation type="journal article" date="2019" name="Int. J. Syst. Evol. Microbiol.">
        <title>The Global Catalogue of Microorganisms (GCM) 10K type strain sequencing project: providing services to taxonomists for standard genome sequencing and annotation.</title>
        <authorList>
            <consortium name="The Broad Institute Genomics Platform"/>
            <consortium name="The Broad Institute Genome Sequencing Center for Infectious Disease"/>
            <person name="Wu L."/>
            <person name="Ma J."/>
        </authorList>
    </citation>
    <scope>NUCLEOTIDE SEQUENCE [LARGE SCALE GENOMIC DNA]</scope>
    <source>
        <strain evidence="10">LMG 24813</strain>
    </source>
</reference>
<evidence type="ECO:0000313" key="9">
    <source>
        <dbReference type="EMBL" id="MFC4203130.1"/>
    </source>
</evidence>
<feature type="domain" description="Nudix hydrolase" evidence="8">
    <location>
        <begin position="76"/>
        <end position="210"/>
    </location>
</feature>
<keyword evidence="10" id="KW-1185">Reference proteome</keyword>
<dbReference type="InterPro" id="IPR000086">
    <property type="entry name" value="NUDIX_hydrolase_dom"/>
</dbReference>
<gene>
    <name evidence="9" type="ORF">ACFOY1_19445</name>
</gene>
<dbReference type="EC" id="3.6.1.55" evidence="9"/>
<evidence type="ECO:0000259" key="8">
    <source>
        <dbReference type="PROSITE" id="PS51462"/>
    </source>
</evidence>
<dbReference type="Proteomes" id="UP001595848">
    <property type="component" value="Unassembled WGS sequence"/>
</dbReference>
<comment type="cofactor">
    <cofactor evidence="2">
        <name>Mg(2+)</name>
        <dbReference type="ChEBI" id="CHEBI:18420"/>
    </cofactor>
</comment>
<comment type="cofactor">
    <cofactor evidence="1">
        <name>Mn(2+)</name>
        <dbReference type="ChEBI" id="CHEBI:29035"/>
    </cofactor>
</comment>
<keyword evidence="4 9" id="KW-0378">Hydrolase</keyword>
<dbReference type="RefSeq" id="WP_217962963.1">
    <property type="nucleotide sequence ID" value="NZ_JAHTBN010000001.1"/>
</dbReference>
<evidence type="ECO:0000256" key="5">
    <source>
        <dbReference type="ARBA" id="ARBA00022842"/>
    </source>
</evidence>
<dbReference type="PROSITE" id="PS51462">
    <property type="entry name" value="NUDIX"/>
    <property type="match status" value="1"/>
</dbReference>
<evidence type="ECO:0000256" key="3">
    <source>
        <dbReference type="ARBA" id="ARBA00022723"/>
    </source>
</evidence>
<evidence type="ECO:0000313" key="10">
    <source>
        <dbReference type="Proteomes" id="UP001595848"/>
    </source>
</evidence>
<keyword evidence="5" id="KW-0460">Magnesium</keyword>
<evidence type="ECO:0000256" key="2">
    <source>
        <dbReference type="ARBA" id="ARBA00001946"/>
    </source>
</evidence>
<dbReference type="Pfam" id="PF00293">
    <property type="entry name" value="NUDIX"/>
    <property type="match status" value="1"/>
</dbReference>
<dbReference type="GO" id="GO:0035539">
    <property type="term" value="F:8-oxo-7,8-dihydrodeoxyguanosine triphosphate pyrophosphatase activity"/>
    <property type="evidence" value="ECO:0007669"/>
    <property type="project" value="UniProtKB-EC"/>
</dbReference>
<evidence type="ECO:0000256" key="7">
    <source>
        <dbReference type="SAM" id="MobiDB-lite"/>
    </source>
</evidence>
<dbReference type="EMBL" id="JBHSBV010000009">
    <property type="protein sequence ID" value="MFC4203130.1"/>
    <property type="molecule type" value="Genomic_DNA"/>
</dbReference>
<name>A0ABV8P1Q5_9BURK</name>
<protein>
    <submittedName>
        <fullName evidence="9">NUDIX hydrolase</fullName>
        <ecNumber evidence="9">3.6.1.55</ecNumber>
    </submittedName>
</protein>
<dbReference type="InterPro" id="IPR045121">
    <property type="entry name" value="CoAse"/>
</dbReference>
<dbReference type="PANTHER" id="PTHR12992">
    <property type="entry name" value="NUDIX HYDROLASE"/>
    <property type="match status" value="1"/>
</dbReference>
<evidence type="ECO:0000256" key="6">
    <source>
        <dbReference type="ARBA" id="ARBA00023211"/>
    </source>
</evidence>
<feature type="region of interest" description="Disordered" evidence="7">
    <location>
        <begin position="1"/>
        <end position="20"/>
    </location>
</feature>
<organism evidence="9 10">
    <name type="scientific">Candidimonas humi</name>
    <dbReference type="NCBI Taxonomy" id="683355"/>
    <lineage>
        <taxon>Bacteria</taxon>
        <taxon>Pseudomonadati</taxon>
        <taxon>Pseudomonadota</taxon>
        <taxon>Betaproteobacteria</taxon>
        <taxon>Burkholderiales</taxon>
        <taxon>Alcaligenaceae</taxon>
        <taxon>Candidimonas</taxon>
    </lineage>
</organism>
<keyword evidence="6" id="KW-0464">Manganese</keyword>
<accession>A0ABV8P1Q5</accession>
<keyword evidence="3" id="KW-0479">Metal-binding</keyword>